<feature type="signal peptide" evidence="6">
    <location>
        <begin position="1"/>
        <end position="19"/>
    </location>
</feature>
<dbReference type="EMBL" id="GANP01012205">
    <property type="protein sequence ID" value="JAB72263.1"/>
    <property type="molecule type" value="mRNA"/>
</dbReference>
<keyword evidence="2" id="KW-0964">Secreted</keyword>
<evidence type="ECO:0000256" key="2">
    <source>
        <dbReference type="ARBA" id="ARBA00022525"/>
    </source>
</evidence>
<proteinExistence type="evidence at transcript level"/>
<evidence type="ECO:0000313" key="7">
    <source>
        <dbReference type="EMBL" id="JAB72263.1"/>
    </source>
</evidence>
<dbReference type="Pfam" id="PF12115">
    <property type="entry name" value="Salp15"/>
    <property type="match status" value="1"/>
</dbReference>
<evidence type="ECO:0000256" key="6">
    <source>
        <dbReference type="SAM" id="SignalP"/>
    </source>
</evidence>
<organism evidence="7">
    <name type="scientific">Ixodes ricinus</name>
    <name type="common">Common tick</name>
    <name type="synonym">Acarus ricinus</name>
    <dbReference type="NCBI Taxonomy" id="34613"/>
    <lineage>
        <taxon>Eukaryota</taxon>
        <taxon>Metazoa</taxon>
        <taxon>Ecdysozoa</taxon>
        <taxon>Arthropoda</taxon>
        <taxon>Chelicerata</taxon>
        <taxon>Arachnida</taxon>
        <taxon>Acari</taxon>
        <taxon>Parasitiformes</taxon>
        <taxon>Ixodida</taxon>
        <taxon>Ixodoidea</taxon>
        <taxon>Ixodidae</taxon>
        <taxon>Ixodinae</taxon>
        <taxon>Ixodes</taxon>
    </lineage>
</organism>
<protein>
    <submittedName>
        <fullName evidence="7">Putative secreted protein</fullName>
    </submittedName>
</protein>
<dbReference type="AlphaFoldDB" id="V5HFK2"/>
<accession>V5HFK2</accession>
<dbReference type="InterPro" id="IPR021971">
    <property type="entry name" value="Salp15"/>
</dbReference>
<evidence type="ECO:0000256" key="5">
    <source>
        <dbReference type="ARBA" id="ARBA00034321"/>
    </source>
</evidence>
<comment type="subcellular location">
    <subcellularLocation>
        <location evidence="1">Secreted</location>
    </subcellularLocation>
</comment>
<evidence type="ECO:0000256" key="1">
    <source>
        <dbReference type="ARBA" id="ARBA00004613"/>
    </source>
</evidence>
<evidence type="ECO:0000256" key="3">
    <source>
        <dbReference type="ARBA" id="ARBA00022729"/>
    </source>
</evidence>
<keyword evidence="4" id="KW-0325">Glycoprotein</keyword>
<reference evidence="7" key="1">
    <citation type="journal article" date="2015" name="Sci. Rep.">
        <title>Tissue- and time-dependent transcription in Ixodes ricinus salivary glands and midguts when blood feeding on the vertebrate host.</title>
        <authorList>
            <person name="Kotsyfakis M."/>
            <person name="Schwarz A."/>
            <person name="Erhart J."/>
            <person name="Ribeiro J.M."/>
        </authorList>
    </citation>
    <scope>NUCLEOTIDE SEQUENCE</scope>
    <source>
        <tissue evidence="7">Salivary gland and midgut</tissue>
    </source>
</reference>
<feature type="chain" id="PRO_5004735836" evidence="6">
    <location>
        <begin position="20"/>
        <end position="107"/>
    </location>
</feature>
<comment type="similarity">
    <text evidence="5">Belongs to the salp15 family.</text>
</comment>
<evidence type="ECO:0000256" key="4">
    <source>
        <dbReference type="ARBA" id="ARBA00023180"/>
    </source>
</evidence>
<name>V5HFK2_IXORI</name>
<dbReference type="GO" id="GO:0005576">
    <property type="term" value="C:extracellular region"/>
    <property type="evidence" value="ECO:0007669"/>
    <property type="project" value="UniProtKB-SubCell"/>
</dbReference>
<keyword evidence="3 6" id="KW-0732">Signal</keyword>
<sequence>MARLACAFLALVLAYQCVAVVNGAADENSLPSFVKNKHSVFEGLKSVCQRTYGTRVVGRADLPNCKVYCARGLFNGLFRKSDVTLNNQEPCSNQGGVCVDGQCVHYA</sequence>